<organism evidence="2 3">
    <name type="scientific">Pseudocohnilembus persalinus</name>
    <name type="common">Ciliate</name>
    <dbReference type="NCBI Taxonomy" id="266149"/>
    <lineage>
        <taxon>Eukaryota</taxon>
        <taxon>Sar</taxon>
        <taxon>Alveolata</taxon>
        <taxon>Ciliophora</taxon>
        <taxon>Intramacronucleata</taxon>
        <taxon>Oligohymenophorea</taxon>
        <taxon>Scuticociliatia</taxon>
        <taxon>Philasterida</taxon>
        <taxon>Pseudocohnilembidae</taxon>
        <taxon>Pseudocohnilembus</taxon>
    </lineage>
</organism>
<feature type="transmembrane region" description="Helical" evidence="1">
    <location>
        <begin position="118"/>
        <end position="145"/>
    </location>
</feature>
<keyword evidence="1" id="KW-0812">Transmembrane</keyword>
<sequence>MVSNLQAWGVWIGLFILFSGIGYYVLHYILFKDYEIKKKLANFVFCGTFAFSLNTLSLILYEIFQVGDSDTILVMWAVNLSCLVFSLLFFIPFIAFFQGIQKVQMSQFWKVVLWFKKISFLCIQFCQAYHGTYLIAIVSGFGVVYGPFCFSYSKDSSFDSQIDYVHEELNIINEALKDYYQGKILPRFVEIQIQFFIIKILIWHLL</sequence>
<dbReference type="OrthoDB" id="264392at2759"/>
<dbReference type="EMBL" id="LDAU01000088">
    <property type="protein sequence ID" value="KRX07072.1"/>
    <property type="molecule type" value="Genomic_DNA"/>
</dbReference>
<dbReference type="AlphaFoldDB" id="A0A0V0QYF5"/>
<dbReference type="InterPro" id="IPR015672">
    <property type="entry name" value="GPHR/GTG"/>
</dbReference>
<gene>
    <name evidence="2" type="ORF">PPERSA_05236</name>
</gene>
<dbReference type="PANTHER" id="PTHR15948">
    <property type="entry name" value="G-PROTEIN COUPLED RECEPTOR 89-RELATED"/>
    <property type="match status" value="1"/>
</dbReference>
<comment type="caution">
    <text evidence="2">The sequence shown here is derived from an EMBL/GenBank/DDBJ whole genome shotgun (WGS) entry which is preliminary data.</text>
</comment>
<reference evidence="2 3" key="1">
    <citation type="journal article" date="2015" name="Sci. Rep.">
        <title>Genome of the facultative scuticociliatosis pathogen Pseudocohnilembus persalinus provides insight into its virulence through horizontal gene transfer.</title>
        <authorList>
            <person name="Xiong J."/>
            <person name="Wang G."/>
            <person name="Cheng J."/>
            <person name="Tian M."/>
            <person name="Pan X."/>
            <person name="Warren A."/>
            <person name="Jiang C."/>
            <person name="Yuan D."/>
            <person name="Miao W."/>
        </authorList>
    </citation>
    <scope>NUCLEOTIDE SEQUENCE [LARGE SCALE GENOMIC DNA]</scope>
    <source>
        <strain evidence="2">36N120E</strain>
    </source>
</reference>
<keyword evidence="1" id="KW-1133">Transmembrane helix</keyword>
<dbReference type="Proteomes" id="UP000054937">
    <property type="component" value="Unassembled WGS sequence"/>
</dbReference>
<dbReference type="InParanoid" id="A0A0V0QYF5"/>
<proteinExistence type="predicted"/>
<evidence type="ECO:0000313" key="2">
    <source>
        <dbReference type="EMBL" id="KRX07072.1"/>
    </source>
</evidence>
<evidence type="ECO:0008006" key="4">
    <source>
        <dbReference type="Google" id="ProtNLM"/>
    </source>
</evidence>
<feature type="transmembrane region" description="Helical" evidence="1">
    <location>
        <begin position="43"/>
        <end position="61"/>
    </location>
</feature>
<name>A0A0V0QYF5_PSEPJ</name>
<feature type="transmembrane region" description="Helical" evidence="1">
    <location>
        <begin position="73"/>
        <end position="97"/>
    </location>
</feature>
<keyword evidence="1" id="KW-0472">Membrane</keyword>
<dbReference type="PANTHER" id="PTHR15948:SF0">
    <property type="entry name" value="GOLGI PH REGULATOR A-RELATED"/>
    <property type="match status" value="1"/>
</dbReference>
<evidence type="ECO:0000256" key="1">
    <source>
        <dbReference type="SAM" id="Phobius"/>
    </source>
</evidence>
<keyword evidence="3" id="KW-1185">Reference proteome</keyword>
<accession>A0A0V0QYF5</accession>
<protein>
    <recommendedName>
        <fullName evidence="4">Transmembrane protein</fullName>
    </recommendedName>
</protein>
<evidence type="ECO:0000313" key="3">
    <source>
        <dbReference type="Proteomes" id="UP000054937"/>
    </source>
</evidence>
<feature type="transmembrane region" description="Helical" evidence="1">
    <location>
        <begin position="6"/>
        <end position="31"/>
    </location>
</feature>